<accession>A0A926EJQ4</accession>
<gene>
    <name evidence="2" type="ORF">H8718_12110</name>
</gene>
<proteinExistence type="predicted"/>
<sequence>MEVLYIAGWIGFIGVGLSVVILGAEGIPIAIFIGMIAAICIGLSDIIMNQKRMMKKINNLEHLLIQADLEGKVKCKDCGSLIKKEVEECPICGKK</sequence>
<dbReference type="EMBL" id="JACRSY010000018">
    <property type="protein sequence ID" value="MBC8580270.1"/>
    <property type="molecule type" value="Genomic_DNA"/>
</dbReference>
<keyword evidence="1" id="KW-0812">Transmembrane</keyword>
<protein>
    <submittedName>
        <fullName evidence="2">Uncharacterized protein</fullName>
    </submittedName>
</protein>
<dbReference type="Proteomes" id="UP000655830">
    <property type="component" value="Unassembled WGS sequence"/>
</dbReference>
<evidence type="ECO:0000313" key="2">
    <source>
        <dbReference type="EMBL" id="MBC8580270.1"/>
    </source>
</evidence>
<comment type="caution">
    <text evidence="2">The sequence shown here is derived from an EMBL/GenBank/DDBJ whole genome shotgun (WGS) entry which is preliminary data.</text>
</comment>
<keyword evidence="1" id="KW-1133">Transmembrane helix</keyword>
<dbReference type="AlphaFoldDB" id="A0A926EJQ4"/>
<dbReference type="RefSeq" id="WP_249333125.1">
    <property type="nucleotide sequence ID" value="NZ_JACRSY010000018.1"/>
</dbReference>
<evidence type="ECO:0000256" key="1">
    <source>
        <dbReference type="SAM" id="Phobius"/>
    </source>
</evidence>
<keyword evidence="1" id="KW-0472">Membrane</keyword>
<evidence type="ECO:0000313" key="3">
    <source>
        <dbReference type="Proteomes" id="UP000655830"/>
    </source>
</evidence>
<keyword evidence="3" id="KW-1185">Reference proteome</keyword>
<name>A0A926EJQ4_9FIRM</name>
<organism evidence="2 3">
    <name type="scientific">Zhenhengia yiwuensis</name>
    <dbReference type="NCBI Taxonomy" id="2763666"/>
    <lineage>
        <taxon>Bacteria</taxon>
        <taxon>Bacillati</taxon>
        <taxon>Bacillota</taxon>
        <taxon>Clostridia</taxon>
        <taxon>Lachnospirales</taxon>
        <taxon>Lachnospiraceae</taxon>
        <taxon>Zhenhengia</taxon>
    </lineage>
</organism>
<feature type="transmembrane region" description="Helical" evidence="1">
    <location>
        <begin position="5"/>
        <end position="23"/>
    </location>
</feature>
<feature type="transmembrane region" description="Helical" evidence="1">
    <location>
        <begin position="29"/>
        <end position="48"/>
    </location>
</feature>
<reference evidence="2" key="1">
    <citation type="submission" date="2020-08" db="EMBL/GenBank/DDBJ databases">
        <title>Genome public.</title>
        <authorList>
            <person name="Liu C."/>
            <person name="Sun Q."/>
        </authorList>
    </citation>
    <scope>NUCLEOTIDE SEQUENCE</scope>
    <source>
        <strain evidence="2">NSJ-12</strain>
    </source>
</reference>